<comment type="similarity">
    <text evidence="2 7">Belongs to the SLD2 family.</text>
</comment>
<evidence type="ECO:0000256" key="3">
    <source>
        <dbReference type="ARBA" id="ARBA00018363"/>
    </source>
</evidence>
<dbReference type="GO" id="GO:0006270">
    <property type="term" value="P:DNA replication initiation"/>
    <property type="evidence" value="ECO:0007669"/>
    <property type="project" value="UniProtKB-UniRule"/>
</dbReference>
<proteinExistence type="inferred from homology"/>
<dbReference type="EMBL" id="LGAV01000001">
    <property type="protein sequence ID" value="KOS16350.1"/>
    <property type="molecule type" value="Genomic_DNA"/>
</dbReference>
<protein>
    <recommendedName>
        <fullName evidence="3 7">DNA replication regulator SLD2</fullName>
    </recommendedName>
</protein>
<organism evidence="9 10">
    <name type="scientific">Malassezia pachydermatis</name>
    <dbReference type="NCBI Taxonomy" id="77020"/>
    <lineage>
        <taxon>Eukaryota</taxon>
        <taxon>Fungi</taxon>
        <taxon>Dikarya</taxon>
        <taxon>Basidiomycota</taxon>
        <taxon>Ustilaginomycotina</taxon>
        <taxon>Malasseziomycetes</taxon>
        <taxon>Malasseziales</taxon>
        <taxon>Malasseziaceae</taxon>
        <taxon>Malassezia</taxon>
    </lineage>
</organism>
<dbReference type="PANTHER" id="PTHR28124">
    <property type="entry name" value="DNA REPLICATION REGULATOR SLD2"/>
    <property type="match status" value="1"/>
</dbReference>
<evidence type="ECO:0000256" key="4">
    <source>
        <dbReference type="ARBA" id="ARBA00022705"/>
    </source>
</evidence>
<name>A0A0M8MYM9_9BASI</name>
<feature type="compositionally biased region" description="Polar residues" evidence="8">
    <location>
        <begin position="75"/>
        <end position="84"/>
    </location>
</feature>
<evidence type="ECO:0000256" key="1">
    <source>
        <dbReference type="ARBA" id="ARBA00004123"/>
    </source>
</evidence>
<comment type="subcellular location">
    <subcellularLocation>
        <location evidence="1 7">Nucleus</location>
    </subcellularLocation>
</comment>
<dbReference type="AlphaFoldDB" id="A0A0M8MYM9"/>
<dbReference type="RefSeq" id="XP_017993982.1">
    <property type="nucleotide sequence ID" value="XM_018137638.1"/>
</dbReference>
<evidence type="ECO:0000256" key="7">
    <source>
        <dbReference type="RuleBase" id="RU367067"/>
    </source>
</evidence>
<dbReference type="InterPro" id="IPR021110">
    <property type="entry name" value="DNA_rep_checkpnt_protein"/>
</dbReference>
<keyword evidence="4 7" id="KW-0235">DNA replication</keyword>
<dbReference type="GO" id="GO:0003697">
    <property type="term" value="F:single-stranded DNA binding"/>
    <property type="evidence" value="ECO:0007669"/>
    <property type="project" value="TreeGrafter"/>
</dbReference>
<feature type="compositionally biased region" description="Polar residues" evidence="8">
    <location>
        <begin position="142"/>
        <end position="153"/>
    </location>
</feature>
<evidence type="ECO:0000313" key="10">
    <source>
        <dbReference type="Proteomes" id="UP000037751"/>
    </source>
</evidence>
<comment type="function">
    <text evidence="7">Has a role in the initiation of DNA replication. Required at S-phase checkpoint.</text>
</comment>
<dbReference type="VEuPathDB" id="FungiDB:Malapachy_3160"/>
<dbReference type="OrthoDB" id="8775810at2759"/>
<sequence length="451" mass="49842">MEAILRKQLKQWQRSFREQHGRDPTKSDMRRDPDMASTYDTWLALSGVSASSSRSKRSGAEPQEAPRTPRKKKPQSLSAPSHSPGNPFRSPQKPAKSYTQAPTFPLRSLEATNTLSALRAVENEADESDVSDVDEAPPNPQPHASQPSPTPTKVVTDFTLYTPRTKARKRLRGEDVKTPPHSKMARSSSNPRQALLLAQSPRASQPDDSRRSFSRIFSGSQQALEADVLGPSPQKSNRQRGFKPLFHSDEPSLMTEEPFPSSPTQASVGADPTAEVPALHKVQPDPTSIQVDDEDQVQISVLPYMRYGSARDASRFHHDDDNDDDVLVLPTTDVADTAPVLEKDVLEGRDHLTQIETLSLQSPIRHGSRASYVHRTKSDQVAQALLTRDEASTTGQSESVVHRQGRSGLDVDEVDTEEWEDEVEHDDDWASEVSSADYGLGDGDMDDDDVL</sequence>
<dbReference type="GO" id="GO:0000727">
    <property type="term" value="P:double-strand break repair via break-induced replication"/>
    <property type="evidence" value="ECO:0007669"/>
    <property type="project" value="TreeGrafter"/>
</dbReference>
<dbReference type="GO" id="GO:0031261">
    <property type="term" value="C:DNA replication preinitiation complex"/>
    <property type="evidence" value="ECO:0007669"/>
    <property type="project" value="TreeGrafter"/>
</dbReference>
<feature type="compositionally biased region" description="Acidic residues" evidence="8">
    <location>
        <begin position="410"/>
        <end position="430"/>
    </location>
</feature>
<evidence type="ECO:0000256" key="6">
    <source>
        <dbReference type="ARBA" id="ARBA00023306"/>
    </source>
</evidence>
<accession>A0A0M8MYM9</accession>
<reference evidence="9 10" key="1">
    <citation type="submission" date="2015-07" db="EMBL/GenBank/DDBJ databases">
        <title>Draft Genome Sequence of Malassezia furfur CBS1878 and Malassezia pachydermatis CBS1879.</title>
        <authorList>
            <person name="Triana S."/>
            <person name="Ohm R."/>
            <person name="Gonzalez A."/>
            <person name="DeCock H."/>
            <person name="Restrepo S."/>
            <person name="Celis A."/>
        </authorList>
    </citation>
    <scope>NUCLEOTIDE SEQUENCE [LARGE SCALE GENOMIC DNA]</scope>
    <source>
        <strain evidence="9 10">CBS 1879</strain>
    </source>
</reference>
<keyword evidence="6 7" id="KW-0131">Cell cycle</keyword>
<evidence type="ECO:0000256" key="8">
    <source>
        <dbReference type="SAM" id="MobiDB-lite"/>
    </source>
</evidence>
<dbReference type="STRING" id="77020.A0A0M8MYM9"/>
<feature type="region of interest" description="Disordered" evidence="8">
    <location>
        <begin position="388"/>
        <end position="451"/>
    </location>
</feature>
<evidence type="ECO:0000256" key="5">
    <source>
        <dbReference type="ARBA" id="ARBA00023242"/>
    </source>
</evidence>
<comment type="caution">
    <text evidence="9">The sequence shown here is derived from an EMBL/GenBank/DDBJ whole genome shotgun (WGS) entry which is preliminary data.</text>
</comment>
<evidence type="ECO:0000256" key="2">
    <source>
        <dbReference type="ARBA" id="ARBA00007276"/>
    </source>
</evidence>
<dbReference type="GO" id="GO:1902977">
    <property type="term" value="P:mitotic DNA replication preinitiation complex assembly"/>
    <property type="evidence" value="ECO:0007669"/>
    <property type="project" value="TreeGrafter"/>
</dbReference>
<feature type="region of interest" description="Disordered" evidence="8">
    <location>
        <begin position="1"/>
        <end position="271"/>
    </location>
</feature>
<dbReference type="PANTHER" id="PTHR28124:SF1">
    <property type="entry name" value="DNA REPLICATION REGULATOR SLD2"/>
    <property type="match status" value="1"/>
</dbReference>
<feature type="compositionally biased region" description="Basic and acidic residues" evidence="8">
    <location>
        <begin position="15"/>
        <end position="34"/>
    </location>
</feature>
<keyword evidence="5 7" id="KW-0539">Nucleus</keyword>
<dbReference type="InterPro" id="IPR040203">
    <property type="entry name" value="Sld2"/>
</dbReference>
<keyword evidence="10" id="KW-1185">Reference proteome</keyword>
<feature type="compositionally biased region" description="Acidic residues" evidence="8">
    <location>
        <begin position="123"/>
        <end position="135"/>
    </location>
</feature>
<evidence type="ECO:0000313" key="9">
    <source>
        <dbReference type="EMBL" id="KOS16350.1"/>
    </source>
</evidence>
<dbReference type="Gene3D" id="1.10.10.1460">
    <property type="match status" value="1"/>
</dbReference>
<dbReference type="Proteomes" id="UP000037751">
    <property type="component" value="Unassembled WGS sequence"/>
</dbReference>
<dbReference type="GO" id="GO:0003688">
    <property type="term" value="F:DNA replication origin binding"/>
    <property type="evidence" value="ECO:0007669"/>
    <property type="project" value="TreeGrafter"/>
</dbReference>
<dbReference type="Pfam" id="PF11719">
    <property type="entry name" value="Drc1-Sld2"/>
    <property type="match status" value="1"/>
</dbReference>
<dbReference type="GeneID" id="28729514"/>
<gene>
    <name evidence="9" type="ORF">Malapachy_3160</name>
</gene>